<dbReference type="GO" id="GO:0030203">
    <property type="term" value="P:glycosaminoglycan metabolic process"/>
    <property type="evidence" value="ECO:0007669"/>
    <property type="project" value="TreeGrafter"/>
</dbReference>
<dbReference type="Proteomes" id="UP000186594">
    <property type="component" value="Unassembled WGS sequence"/>
</dbReference>
<comment type="similarity">
    <text evidence="2 7">Belongs to the glycosyl hydrolase 20 family.</text>
</comment>
<dbReference type="PANTHER" id="PTHR22600">
    <property type="entry name" value="BETA-HEXOSAMINIDASE"/>
    <property type="match status" value="1"/>
</dbReference>
<dbReference type="InterPro" id="IPR025705">
    <property type="entry name" value="Beta_hexosaminidase_sua/sub"/>
</dbReference>
<dbReference type="Pfam" id="PF14845">
    <property type="entry name" value="Glycohydro_20b2"/>
    <property type="match status" value="1"/>
</dbReference>
<keyword evidence="5" id="KW-0325">Glycoprotein</keyword>
<evidence type="ECO:0000259" key="11">
    <source>
        <dbReference type="Pfam" id="PF14845"/>
    </source>
</evidence>
<evidence type="ECO:0000313" key="12">
    <source>
        <dbReference type="EMBL" id="OLL21637.1"/>
    </source>
</evidence>
<comment type="caution">
    <text evidence="12">The sequence shown here is derived from an EMBL/GenBank/DDBJ whole genome shotgun (WGS) entry which is preliminary data.</text>
</comment>
<gene>
    <name evidence="12" type="ORF">NEOLI_001458</name>
</gene>
<feature type="domain" description="Beta-hexosaminidase eukaryotic type N-terminal" evidence="11">
    <location>
        <begin position="16"/>
        <end position="155"/>
    </location>
</feature>
<dbReference type="FunFam" id="3.20.20.80:FF:000063">
    <property type="entry name" value="Beta-hexosaminidase"/>
    <property type="match status" value="1"/>
</dbReference>
<evidence type="ECO:0000256" key="2">
    <source>
        <dbReference type="ARBA" id="ARBA00006285"/>
    </source>
</evidence>
<dbReference type="GO" id="GO:0005975">
    <property type="term" value="P:carbohydrate metabolic process"/>
    <property type="evidence" value="ECO:0007669"/>
    <property type="project" value="InterPro"/>
</dbReference>
<keyword evidence="3 9" id="KW-0732">Signal</keyword>
<name>A0A1U7LG65_NEOID</name>
<evidence type="ECO:0000256" key="5">
    <source>
        <dbReference type="ARBA" id="ARBA00023180"/>
    </source>
</evidence>
<evidence type="ECO:0000256" key="4">
    <source>
        <dbReference type="ARBA" id="ARBA00022801"/>
    </source>
</evidence>
<dbReference type="InterPro" id="IPR029018">
    <property type="entry name" value="Hex-like_dom2"/>
</dbReference>
<dbReference type="STRING" id="1198029.A0A1U7LG65"/>
<keyword evidence="13" id="KW-1185">Reference proteome</keyword>
<evidence type="ECO:0000313" key="13">
    <source>
        <dbReference type="Proteomes" id="UP000186594"/>
    </source>
</evidence>
<proteinExistence type="inferred from homology"/>
<protein>
    <recommendedName>
        <fullName evidence="7">Beta-hexosaminidase</fullName>
        <ecNumber evidence="7">3.2.1.52</ecNumber>
    </recommendedName>
</protein>
<dbReference type="Gene3D" id="3.20.20.80">
    <property type="entry name" value="Glycosidases"/>
    <property type="match status" value="1"/>
</dbReference>
<organism evidence="12 13">
    <name type="scientific">Neolecta irregularis (strain DAH-3)</name>
    <dbReference type="NCBI Taxonomy" id="1198029"/>
    <lineage>
        <taxon>Eukaryota</taxon>
        <taxon>Fungi</taxon>
        <taxon>Dikarya</taxon>
        <taxon>Ascomycota</taxon>
        <taxon>Taphrinomycotina</taxon>
        <taxon>Neolectales</taxon>
        <taxon>Neolectaceae</taxon>
        <taxon>Neolecta</taxon>
    </lineage>
</organism>
<evidence type="ECO:0000256" key="7">
    <source>
        <dbReference type="PIRNR" id="PIRNR001093"/>
    </source>
</evidence>
<dbReference type="OMA" id="GHDVVMC"/>
<dbReference type="Pfam" id="PF00728">
    <property type="entry name" value="Glyco_hydro_20"/>
    <property type="match status" value="1"/>
</dbReference>
<evidence type="ECO:0000256" key="3">
    <source>
        <dbReference type="ARBA" id="ARBA00022729"/>
    </source>
</evidence>
<dbReference type="SUPFAM" id="SSF51445">
    <property type="entry name" value="(Trans)glycosidases"/>
    <property type="match status" value="1"/>
</dbReference>
<feature type="domain" description="Glycoside hydrolase family 20 catalytic" evidence="10">
    <location>
        <begin position="179"/>
        <end position="498"/>
    </location>
</feature>
<keyword evidence="4 7" id="KW-0378">Hydrolase</keyword>
<dbReference type="AlphaFoldDB" id="A0A1U7LG65"/>
<feature type="chain" id="PRO_5012301605" description="Beta-hexosaminidase" evidence="9">
    <location>
        <begin position="16"/>
        <end position="548"/>
    </location>
</feature>
<dbReference type="InterPro" id="IPR029019">
    <property type="entry name" value="HEX_eukaryotic_N"/>
</dbReference>
<dbReference type="EMBL" id="LXFE01004415">
    <property type="protein sequence ID" value="OLL21637.1"/>
    <property type="molecule type" value="Genomic_DNA"/>
</dbReference>
<sequence length="548" mass="62115">MLLPLIVTLIAVAVAIWPIPATMSTGNTVVKLSYNPNITFRSLQEVKPETTTKINRAIERFKINLFTKVFVPDMLQPFGDISKFEPSIVEIEKALTINAVRLVQLNSDLHTVKPVLTENENESYDLRIMDNSTEILITGATSSGILHGLTTLSQLFYTHTWGPPYTKIAPVSITDTPRFLHRGINLDLSRNWFSKEDILRTIDAMAFNKMNRLHLHITDAQSWPLEIPAFPELIKAAYSPTKYYSTQDIQSLLSAAEDRGIQILMETDMPGHSTSIAYSHPELITSANIQPWGDYAAEPPSGTLKLNDSNVEDFVSGLFADFLPRLVHHTQYYHTGGDEVNKKAYEITLGTSDGPTLQPFVERFVQHAHKEVFKHDMQAIVWEEMLLDWNISLAKNTTVQVWQSAANVKRVIQKGQLWEAMTFAKSYHSCYPFADYCSPVKSWRLIYSYDPLANLTIEETKSVIGGEIHLWAEQTDSSNLDRMLWPRASAAAEVLWSGRQDSNGVNRTFLEATPRLHEMRFRMISKSIHAEPIQPLWCAQRPSYMCAL</sequence>
<dbReference type="GO" id="GO:0016231">
    <property type="term" value="F:beta-N-acetylglucosaminidase activity"/>
    <property type="evidence" value="ECO:0007669"/>
    <property type="project" value="TreeGrafter"/>
</dbReference>
<evidence type="ECO:0000256" key="6">
    <source>
        <dbReference type="ARBA" id="ARBA00023295"/>
    </source>
</evidence>
<feature type="signal peptide" evidence="9">
    <location>
        <begin position="1"/>
        <end position="15"/>
    </location>
</feature>
<dbReference type="Gene3D" id="3.30.379.10">
    <property type="entry name" value="Chitobiase/beta-hexosaminidase domain 2-like"/>
    <property type="match status" value="1"/>
</dbReference>
<dbReference type="InterPro" id="IPR015883">
    <property type="entry name" value="Glyco_hydro_20_cat"/>
</dbReference>
<feature type="active site" description="Proton donor" evidence="8">
    <location>
        <position position="339"/>
    </location>
</feature>
<dbReference type="OrthoDB" id="428480at2759"/>
<dbReference type="SUPFAM" id="SSF55545">
    <property type="entry name" value="beta-N-acetylhexosaminidase-like domain"/>
    <property type="match status" value="1"/>
</dbReference>
<dbReference type="InterPro" id="IPR017853">
    <property type="entry name" value="GH"/>
</dbReference>
<dbReference type="EC" id="3.2.1.52" evidence="7"/>
<dbReference type="PANTHER" id="PTHR22600:SF58">
    <property type="entry name" value="BETA-HEXOSAMINIDASE"/>
    <property type="match status" value="1"/>
</dbReference>
<reference evidence="12 13" key="1">
    <citation type="submission" date="2016-04" db="EMBL/GenBank/DDBJ databases">
        <title>Evolutionary innovation and constraint leading to complex multicellularity in the Ascomycota.</title>
        <authorList>
            <person name="Cisse O."/>
            <person name="Nguyen A."/>
            <person name="Hewitt D.A."/>
            <person name="Jedd G."/>
            <person name="Stajich J.E."/>
        </authorList>
    </citation>
    <scope>NUCLEOTIDE SEQUENCE [LARGE SCALE GENOMIC DNA]</scope>
    <source>
        <strain evidence="12 13">DAH-3</strain>
    </source>
</reference>
<accession>A0A1U7LG65</accession>
<keyword evidence="6 7" id="KW-0326">Glycosidase</keyword>
<evidence type="ECO:0000256" key="1">
    <source>
        <dbReference type="ARBA" id="ARBA00001231"/>
    </source>
</evidence>
<evidence type="ECO:0000259" key="10">
    <source>
        <dbReference type="Pfam" id="PF00728"/>
    </source>
</evidence>
<comment type="catalytic activity">
    <reaction evidence="1 7">
        <text>Hydrolysis of terminal non-reducing N-acetyl-D-hexosamine residues in N-acetyl-beta-D-hexosaminides.</text>
        <dbReference type="EC" id="3.2.1.52"/>
    </reaction>
</comment>
<evidence type="ECO:0000256" key="9">
    <source>
        <dbReference type="SAM" id="SignalP"/>
    </source>
</evidence>
<dbReference type="PIRSF" id="PIRSF001093">
    <property type="entry name" value="B-hxosamndse_ab_euk"/>
    <property type="match status" value="1"/>
</dbReference>
<dbReference type="PRINTS" id="PR00738">
    <property type="entry name" value="GLHYDRLASE20"/>
</dbReference>
<evidence type="ECO:0000256" key="8">
    <source>
        <dbReference type="PIRSR" id="PIRSR001093-1"/>
    </source>
</evidence>
<dbReference type="GO" id="GO:0016020">
    <property type="term" value="C:membrane"/>
    <property type="evidence" value="ECO:0007669"/>
    <property type="project" value="TreeGrafter"/>
</dbReference>